<name>A0A8H6XFI7_9AGAR</name>
<evidence type="ECO:0000313" key="14">
    <source>
        <dbReference type="Proteomes" id="UP000620124"/>
    </source>
</evidence>
<gene>
    <name evidence="13" type="ORF">MVEN_01932700</name>
</gene>
<keyword evidence="10" id="KW-0472">Membrane</keyword>
<comment type="function">
    <text evidence="11">Participates in the formation of the lipid-linked precursor oligosaccharide for N-glycosylation. Involved in assembling the dolichol-pyrophosphate-GlcNAc(2)-Man(5) intermediate on the cytoplasmic surface of the ER.</text>
</comment>
<evidence type="ECO:0000256" key="1">
    <source>
        <dbReference type="ARBA" id="ARBA00004389"/>
    </source>
</evidence>
<dbReference type="InterPro" id="IPR026051">
    <property type="entry name" value="ALG1-like"/>
</dbReference>
<evidence type="ECO:0000313" key="13">
    <source>
        <dbReference type="EMBL" id="KAF7340142.1"/>
    </source>
</evidence>
<sequence>MFTVHDYQAAIPRIVASTVALWLTWKIWSFFRPRSQHSLRSVAIVVLGDIGRSPRMMYHAESFLENDFFTDIIGYGGSTLIPSLSRARIRYIPEPPRWLRSFPFIVSGPIKVVLQVIYIFIELFTIPNPPEFILVQNPPSIPTLAIVWIVGRIRGCKVIIDWHNLGFTILAMRFPKQGERHPLVRLAQWFERTFGRTAYAHLFVTEAMRDVLVSEWDLQGHKVVLHDRPPRRFHQSTPQEIHDLFAAKLQNTLSAEPSLKGFLPKSDPPYSSVFTATNASPSDPAVMRDTPPPPTSVIDPIYSEVKAPFLREDRPALLVSSTSWTQDEDFSILITALGQYNARAAEASNGKKMPKLLVILTGKGPLRDKYMAEVGNLQKKWDWVFYSFSFNLVRMTGAVYSTGSADLGISLHASSSNLDLPMKVVDMFGCALPVCALDFSCLNELVKHEKNGLVFKDAAQLAQQIESLLTGFPDCPRLTQLRSNLLPASDRSISPPSRPPSREISDDVWETWDENWARYVRPLILQDVRRNGI</sequence>
<evidence type="ECO:0000256" key="4">
    <source>
        <dbReference type="ARBA" id="ARBA00015841"/>
    </source>
</evidence>
<comment type="pathway">
    <text evidence="2">Protein modification; protein glycosylation.</text>
</comment>
<dbReference type="Gene3D" id="3.40.50.2000">
    <property type="entry name" value="Glycogen Phosphorylase B"/>
    <property type="match status" value="1"/>
</dbReference>
<keyword evidence="8" id="KW-0256">Endoplasmic reticulum</keyword>
<reference evidence="13" key="1">
    <citation type="submission" date="2020-05" db="EMBL/GenBank/DDBJ databases">
        <title>Mycena genomes resolve the evolution of fungal bioluminescence.</title>
        <authorList>
            <person name="Tsai I.J."/>
        </authorList>
    </citation>
    <scope>NUCLEOTIDE SEQUENCE</scope>
    <source>
        <strain evidence="13">CCC161011</strain>
    </source>
</reference>
<dbReference type="Proteomes" id="UP000620124">
    <property type="component" value="Unassembled WGS sequence"/>
</dbReference>
<accession>A0A8H6XFI7</accession>
<dbReference type="Pfam" id="PF13579">
    <property type="entry name" value="Glyco_trans_4_4"/>
    <property type="match status" value="1"/>
</dbReference>
<keyword evidence="9" id="KW-1133">Transmembrane helix</keyword>
<protein>
    <recommendedName>
        <fullName evidence="4">Chitobiosyldiphosphodolichol beta-mannosyltransferase</fullName>
        <ecNumber evidence="3">2.4.1.142</ecNumber>
    </recommendedName>
</protein>
<evidence type="ECO:0000256" key="11">
    <source>
        <dbReference type="ARBA" id="ARBA00024899"/>
    </source>
</evidence>
<evidence type="ECO:0000256" key="3">
    <source>
        <dbReference type="ARBA" id="ARBA00012611"/>
    </source>
</evidence>
<keyword evidence="5 13" id="KW-0328">Glycosyltransferase</keyword>
<feature type="domain" description="Glycosyltransferase subfamily 4-like N-terminal" evidence="12">
    <location>
        <begin position="126"/>
        <end position="224"/>
    </location>
</feature>
<dbReference type="Pfam" id="PF13692">
    <property type="entry name" value="Glyco_trans_1_4"/>
    <property type="match status" value="1"/>
</dbReference>
<comment type="caution">
    <text evidence="13">The sequence shown here is derived from an EMBL/GenBank/DDBJ whole genome shotgun (WGS) entry which is preliminary data.</text>
</comment>
<keyword evidence="14" id="KW-1185">Reference proteome</keyword>
<evidence type="ECO:0000256" key="7">
    <source>
        <dbReference type="ARBA" id="ARBA00022692"/>
    </source>
</evidence>
<evidence type="ECO:0000256" key="10">
    <source>
        <dbReference type="ARBA" id="ARBA00023136"/>
    </source>
</evidence>
<dbReference type="EMBL" id="JACAZI010000019">
    <property type="protein sequence ID" value="KAF7340142.1"/>
    <property type="molecule type" value="Genomic_DNA"/>
</dbReference>
<evidence type="ECO:0000259" key="12">
    <source>
        <dbReference type="Pfam" id="PF13579"/>
    </source>
</evidence>
<comment type="subcellular location">
    <subcellularLocation>
        <location evidence="1">Endoplasmic reticulum membrane</location>
        <topology evidence="1">Single-pass membrane protein</topology>
    </subcellularLocation>
</comment>
<keyword evidence="6 13" id="KW-0808">Transferase</keyword>
<evidence type="ECO:0000256" key="9">
    <source>
        <dbReference type="ARBA" id="ARBA00022989"/>
    </source>
</evidence>
<dbReference type="AlphaFoldDB" id="A0A8H6XFI7"/>
<dbReference type="OrthoDB" id="614844at2759"/>
<evidence type="ECO:0000256" key="5">
    <source>
        <dbReference type="ARBA" id="ARBA00022676"/>
    </source>
</evidence>
<dbReference type="EC" id="2.4.1.142" evidence="3"/>
<dbReference type="PANTHER" id="PTHR13036:SF0">
    <property type="entry name" value="CHITOBIOSYLDIPHOSPHODOLICHOL BETA-MANNOSYLTRANSFERASE"/>
    <property type="match status" value="1"/>
</dbReference>
<evidence type="ECO:0000256" key="8">
    <source>
        <dbReference type="ARBA" id="ARBA00022824"/>
    </source>
</evidence>
<evidence type="ECO:0000256" key="6">
    <source>
        <dbReference type="ARBA" id="ARBA00022679"/>
    </source>
</evidence>
<proteinExistence type="predicted"/>
<dbReference type="GO" id="GO:0004578">
    <property type="term" value="F:chitobiosyldiphosphodolichol beta-mannosyltransferase activity"/>
    <property type="evidence" value="ECO:0007669"/>
    <property type="project" value="UniProtKB-EC"/>
</dbReference>
<evidence type="ECO:0000256" key="2">
    <source>
        <dbReference type="ARBA" id="ARBA00004922"/>
    </source>
</evidence>
<dbReference type="InterPro" id="IPR028098">
    <property type="entry name" value="Glyco_trans_4-like_N"/>
</dbReference>
<organism evidence="13 14">
    <name type="scientific">Mycena venus</name>
    <dbReference type="NCBI Taxonomy" id="2733690"/>
    <lineage>
        <taxon>Eukaryota</taxon>
        <taxon>Fungi</taxon>
        <taxon>Dikarya</taxon>
        <taxon>Basidiomycota</taxon>
        <taxon>Agaricomycotina</taxon>
        <taxon>Agaricomycetes</taxon>
        <taxon>Agaricomycetidae</taxon>
        <taxon>Agaricales</taxon>
        <taxon>Marasmiineae</taxon>
        <taxon>Mycenaceae</taxon>
        <taxon>Mycena</taxon>
    </lineage>
</organism>
<keyword evidence="7" id="KW-0812">Transmembrane</keyword>
<dbReference type="PANTHER" id="PTHR13036">
    <property type="entry name" value="BETA1,4 MANNOSYLTRANSFERASE"/>
    <property type="match status" value="1"/>
</dbReference>
<dbReference type="SUPFAM" id="SSF53756">
    <property type="entry name" value="UDP-Glycosyltransferase/glycogen phosphorylase"/>
    <property type="match status" value="1"/>
</dbReference>
<dbReference type="GO" id="GO:0005789">
    <property type="term" value="C:endoplasmic reticulum membrane"/>
    <property type="evidence" value="ECO:0007669"/>
    <property type="project" value="UniProtKB-SubCell"/>
</dbReference>